<proteinExistence type="predicted"/>
<evidence type="ECO:0000313" key="2">
    <source>
        <dbReference type="Proteomes" id="UP000639772"/>
    </source>
</evidence>
<dbReference type="AlphaFoldDB" id="A0A835P7U0"/>
<organism evidence="1 2">
    <name type="scientific">Vanilla planifolia</name>
    <name type="common">Vanilla</name>
    <dbReference type="NCBI Taxonomy" id="51239"/>
    <lineage>
        <taxon>Eukaryota</taxon>
        <taxon>Viridiplantae</taxon>
        <taxon>Streptophyta</taxon>
        <taxon>Embryophyta</taxon>
        <taxon>Tracheophyta</taxon>
        <taxon>Spermatophyta</taxon>
        <taxon>Magnoliopsida</taxon>
        <taxon>Liliopsida</taxon>
        <taxon>Asparagales</taxon>
        <taxon>Orchidaceae</taxon>
        <taxon>Vanilloideae</taxon>
        <taxon>Vanilleae</taxon>
        <taxon>Vanilla</taxon>
    </lineage>
</organism>
<gene>
    <name evidence="1" type="ORF">HPP92_028645</name>
</gene>
<dbReference type="Proteomes" id="UP000639772">
    <property type="component" value="Unassembled WGS sequence"/>
</dbReference>
<comment type="caution">
    <text evidence="1">The sequence shown here is derived from an EMBL/GenBank/DDBJ whole genome shotgun (WGS) entry which is preliminary data.</text>
</comment>
<name>A0A835P7U0_VANPL</name>
<accession>A0A835P7U0</accession>
<sequence length="52" mass="5749">MEGRYVLYGVKGKKRVPAMTRDDQEENGGKDPSARHCVFGVVGDDNGYISFV</sequence>
<dbReference type="EMBL" id="JADCNM010000539">
    <property type="protein sequence ID" value="KAG0446807.1"/>
    <property type="molecule type" value="Genomic_DNA"/>
</dbReference>
<evidence type="ECO:0000313" key="1">
    <source>
        <dbReference type="EMBL" id="KAG0446807.1"/>
    </source>
</evidence>
<reference evidence="1 2" key="1">
    <citation type="journal article" date="2020" name="Nat. Food">
        <title>A phased Vanilla planifolia genome enables genetic improvement of flavour and production.</title>
        <authorList>
            <person name="Hasing T."/>
            <person name="Tang H."/>
            <person name="Brym M."/>
            <person name="Khazi F."/>
            <person name="Huang T."/>
            <person name="Chambers A.H."/>
        </authorList>
    </citation>
    <scope>NUCLEOTIDE SEQUENCE [LARGE SCALE GENOMIC DNA]</scope>
    <source>
        <tissue evidence="1">Leaf</tissue>
    </source>
</reference>
<protein>
    <submittedName>
        <fullName evidence="1">Uncharacterized protein</fullName>
    </submittedName>
</protein>